<dbReference type="CDD" id="cd03794">
    <property type="entry name" value="GT4_WbuB-like"/>
    <property type="match status" value="1"/>
</dbReference>
<accession>A0A1H2X661</accession>
<reference evidence="5 6" key="1">
    <citation type="submission" date="2016-10" db="EMBL/GenBank/DDBJ databases">
        <authorList>
            <person name="de Groot N.N."/>
        </authorList>
    </citation>
    <scope>NUCLEOTIDE SEQUENCE [LARGE SCALE GENOMIC DNA]</scope>
    <source>
        <strain evidence="5 6">DSM 45610</strain>
    </source>
</reference>
<evidence type="ECO:0000313" key="6">
    <source>
        <dbReference type="Proteomes" id="UP000198534"/>
    </source>
</evidence>
<dbReference type="OrthoDB" id="9813214at2"/>
<dbReference type="EMBL" id="FNNQ01000007">
    <property type="protein sequence ID" value="SDW88258.1"/>
    <property type="molecule type" value="Genomic_DNA"/>
</dbReference>
<evidence type="ECO:0000313" key="5">
    <source>
        <dbReference type="EMBL" id="SDW88258.1"/>
    </source>
</evidence>
<dbReference type="Pfam" id="PF13579">
    <property type="entry name" value="Glyco_trans_4_4"/>
    <property type="match status" value="1"/>
</dbReference>
<dbReference type="Pfam" id="PF00534">
    <property type="entry name" value="Glycos_transf_1"/>
    <property type="match status" value="1"/>
</dbReference>
<evidence type="ECO:0000256" key="1">
    <source>
        <dbReference type="ARBA" id="ARBA00022676"/>
    </source>
</evidence>
<dbReference type="RefSeq" id="WP_091739167.1">
    <property type="nucleotide sequence ID" value="NZ_FNNQ01000007.1"/>
</dbReference>
<dbReference type="InterPro" id="IPR001296">
    <property type="entry name" value="Glyco_trans_1"/>
</dbReference>
<dbReference type="Gene3D" id="3.40.50.2000">
    <property type="entry name" value="Glycogen Phosphorylase B"/>
    <property type="match status" value="2"/>
</dbReference>
<proteinExistence type="predicted"/>
<dbReference type="STRING" id="1048340.SAMN05444487_10796"/>
<gene>
    <name evidence="5" type="ORF">SAMN05444487_10796</name>
</gene>
<feature type="domain" description="Glycosyltransferase subfamily 4-like N-terminal" evidence="4">
    <location>
        <begin position="15"/>
        <end position="196"/>
    </location>
</feature>
<protein>
    <submittedName>
        <fullName evidence="5">Glycosyltransferase involved in cell wall bisynthesis</fullName>
    </submittedName>
</protein>
<keyword evidence="6" id="KW-1185">Reference proteome</keyword>
<keyword evidence="2 5" id="KW-0808">Transferase</keyword>
<dbReference type="AlphaFoldDB" id="A0A1H2X661"/>
<dbReference type="GO" id="GO:0016757">
    <property type="term" value="F:glycosyltransferase activity"/>
    <property type="evidence" value="ECO:0007669"/>
    <property type="project" value="UniProtKB-KW"/>
</dbReference>
<keyword evidence="1" id="KW-0328">Glycosyltransferase</keyword>
<dbReference type="PANTHER" id="PTHR12526:SF629">
    <property type="entry name" value="TEICHURONIC ACID BIOSYNTHESIS GLYCOSYLTRANSFERASE TUAH-RELATED"/>
    <property type="match status" value="1"/>
</dbReference>
<feature type="domain" description="Glycosyl transferase family 1" evidence="3">
    <location>
        <begin position="216"/>
        <end position="371"/>
    </location>
</feature>
<dbReference type="InterPro" id="IPR028098">
    <property type="entry name" value="Glyco_trans_4-like_N"/>
</dbReference>
<name>A0A1H2X661_9BACL</name>
<dbReference type="SUPFAM" id="SSF53756">
    <property type="entry name" value="UDP-Glycosyltransferase/glycogen phosphorylase"/>
    <property type="match status" value="1"/>
</dbReference>
<dbReference type="Proteomes" id="UP000198534">
    <property type="component" value="Unassembled WGS sequence"/>
</dbReference>
<evidence type="ECO:0000256" key="2">
    <source>
        <dbReference type="ARBA" id="ARBA00022679"/>
    </source>
</evidence>
<sequence>MRVLMILFRDIHSDARVQQEAVALAQMGWEVDIACVKTTVQPTPDLHERVRLLRFTIQTKRLKRLVDRQKDQRMKRGVYRVIRNPLVKLAKDVVAQRQFSFRVVSLCEDSSYDVIHCHDPYTLSIGGYLKRKLGARLVYDSHELFNEPNSKNRWERAIGYRAESFWINHVDHLIAGNEFMAKELEARYSDVKTTVVRSIPDSIDQLPDDEEKHYFHQSLGLEPDAKVILYHGTFVKNSGLEELIASLKYLPSIYKAVLMGDGVQRETLEVLIQENNLERRVYFHSLVPPQEMLELIAHAHVGVALQPSQCINHRLATPNKIFEYIQAGLPVVASDQPGNSIVIGTYKAGLLVDPLDVQGISRAIEEIVTNPLPYFIGTLRARKEMTWEKERNQLIELYQGIEQERQAVAVEMDKVGEELVSIKPRLREL</sequence>
<evidence type="ECO:0000259" key="4">
    <source>
        <dbReference type="Pfam" id="PF13579"/>
    </source>
</evidence>
<evidence type="ECO:0000259" key="3">
    <source>
        <dbReference type="Pfam" id="PF00534"/>
    </source>
</evidence>
<dbReference type="PANTHER" id="PTHR12526">
    <property type="entry name" value="GLYCOSYLTRANSFERASE"/>
    <property type="match status" value="1"/>
</dbReference>
<organism evidence="5 6">
    <name type="scientific">Marininema mesophilum</name>
    <dbReference type="NCBI Taxonomy" id="1048340"/>
    <lineage>
        <taxon>Bacteria</taxon>
        <taxon>Bacillati</taxon>
        <taxon>Bacillota</taxon>
        <taxon>Bacilli</taxon>
        <taxon>Bacillales</taxon>
        <taxon>Thermoactinomycetaceae</taxon>
        <taxon>Marininema</taxon>
    </lineage>
</organism>